<evidence type="ECO:0000259" key="10">
    <source>
        <dbReference type="Pfam" id="PF08245"/>
    </source>
</evidence>
<dbReference type="InterPro" id="IPR013221">
    <property type="entry name" value="Mur_ligase_cen"/>
</dbReference>
<name>A0AAP0NYU7_9MAGN</name>
<dbReference type="PANTHER" id="PTHR43692:SF1">
    <property type="entry name" value="UDP-N-ACETYLMURAMOYLALANINE--D-GLUTAMATE LIGASE"/>
    <property type="match status" value="1"/>
</dbReference>
<dbReference type="Proteomes" id="UP001417504">
    <property type="component" value="Unassembled WGS sequence"/>
</dbReference>
<organism evidence="11 12">
    <name type="scientific">Stephania japonica</name>
    <dbReference type="NCBI Taxonomy" id="461633"/>
    <lineage>
        <taxon>Eukaryota</taxon>
        <taxon>Viridiplantae</taxon>
        <taxon>Streptophyta</taxon>
        <taxon>Embryophyta</taxon>
        <taxon>Tracheophyta</taxon>
        <taxon>Spermatophyta</taxon>
        <taxon>Magnoliopsida</taxon>
        <taxon>Ranunculales</taxon>
        <taxon>Menispermaceae</taxon>
        <taxon>Menispermoideae</taxon>
        <taxon>Cissampelideae</taxon>
        <taxon>Stephania</taxon>
    </lineage>
</organism>
<evidence type="ECO:0000256" key="4">
    <source>
        <dbReference type="ARBA" id="ARBA00022598"/>
    </source>
</evidence>
<evidence type="ECO:0000256" key="3">
    <source>
        <dbReference type="ARBA" id="ARBA00022490"/>
    </source>
</evidence>
<evidence type="ECO:0000259" key="9">
    <source>
        <dbReference type="Pfam" id="PF02875"/>
    </source>
</evidence>
<keyword evidence="3" id="KW-0963">Cytoplasm</keyword>
<comment type="caution">
    <text evidence="11">The sequence shown here is derived from an EMBL/GenBank/DDBJ whole genome shotgun (WGS) entry which is preliminary data.</text>
</comment>
<keyword evidence="5" id="KW-0132">Cell division</keyword>
<dbReference type="GO" id="GO:0008360">
    <property type="term" value="P:regulation of cell shape"/>
    <property type="evidence" value="ECO:0007669"/>
    <property type="project" value="InterPro"/>
</dbReference>
<evidence type="ECO:0000256" key="5">
    <source>
        <dbReference type="ARBA" id="ARBA00022618"/>
    </source>
</evidence>
<dbReference type="InterPro" id="IPR004101">
    <property type="entry name" value="Mur_ligase_C"/>
</dbReference>
<evidence type="ECO:0000256" key="1">
    <source>
        <dbReference type="ARBA" id="ARBA00004496"/>
    </source>
</evidence>
<evidence type="ECO:0000256" key="8">
    <source>
        <dbReference type="ARBA" id="ARBA00023306"/>
    </source>
</evidence>
<dbReference type="NCBIfam" id="TIGR01087">
    <property type="entry name" value="murD"/>
    <property type="match status" value="1"/>
</dbReference>
<evidence type="ECO:0008006" key="13">
    <source>
        <dbReference type="Google" id="ProtNLM"/>
    </source>
</evidence>
<evidence type="ECO:0000256" key="7">
    <source>
        <dbReference type="ARBA" id="ARBA00022840"/>
    </source>
</evidence>
<dbReference type="GO" id="GO:0051301">
    <property type="term" value="P:cell division"/>
    <property type="evidence" value="ECO:0007669"/>
    <property type="project" value="UniProtKB-KW"/>
</dbReference>
<dbReference type="SUPFAM" id="SSF51984">
    <property type="entry name" value="MurCD N-terminal domain"/>
    <property type="match status" value="1"/>
</dbReference>
<protein>
    <recommendedName>
        <fullName evidence="13">UDP-N-acetylmuramoyl-L-alanyl-D-glutamate synthetase</fullName>
    </recommendedName>
</protein>
<keyword evidence="8" id="KW-0131">Cell cycle</keyword>
<keyword evidence="4" id="KW-0436">Ligase</keyword>
<dbReference type="Gene3D" id="3.40.50.720">
    <property type="entry name" value="NAD(P)-binding Rossmann-like Domain"/>
    <property type="match status" value="1"/>
</dbReference>
<dbReference type="GO" id="GO:0005737">
    <property type="term" value="C:cytoplasm"/>
    <property type="evidence" value="ECO:0007669"/>
    <property type="project" value="UniProtKB-SubCell"/>
</dbReference>
<dbReference type="InterPro" id="IPR036565">
    <property type="entry name" value="Mur-like_cat_sf"/>
</dbReference>
<gene>
    <name evidence="11" type="ORF">Sjap_013076</name>
</gene>
<dbReference type="PANTHER" id="PTHR43692">
    <property type="entry name" value="UDP-N-ACETYLMURAMOYLALANINE--D-GLUTAMATE LIGASE"/>
    <property type="match status" value="1"/>
</dbReference>
<dbReference type="EMBL" id="JBBNAE010000005">
    <property type="protein sequence ID" value="KAK9123474.1"/>
    <property type="molecule type" value="Genomic_DNA"/>
</dbReference>
<dbReference type="GO" id="GO:0008764">
    <property type="term" value="F:UDP-N-acetylmuramoylalanine-D-glutamate ligase activity"/>
    <property type="evidence" value="ECO:0007669"/>
    <property type="project" value="UniProtKB-EC"/>
</dbReference>
<dbReference type="GO" id="GO:0005524">
    <property type="term" value="F:ATP binding"/>
    <property type="evidence" value="ECO:0007669"/>
    <property type="project" value="UniProtKB-KW"/>
</dbReference>
<dbReference type="Pfam" id="PF21799">
    <property type="entry name" value="MurD-like_N"/>
    <property type="match status" value="1"/>
</dbReference>
<dbReference type="SUPFAM" id="SSF53623">
    <property type="entry name" value="MurD-like peptide ligases, catalytic domain"/>
    <property type="match status" value="1"/>
</dbReference>
<dbReference type="AlphaFoldDB" id="A0AAP0NYU7"/>
<evidence type="ECO:0000313" key="11">
    <source>
        <dbReference type="EMBL" id="KAK9123474.1"/>
    </source>
</evidence>
<keyword evidence="7" id="KW-0067">ATP-binding</keyword>
<dbReference type="Pfam" id="PF08245">
    <property type="entry name" value="Mur_ligase_M"/>
    <property type="match status" value="1"/>
</dbReference>
<dbReference type="GO" id="GO:0004326">
    <property type="term" value="F:tetrahydrofolylpolyglutamate synthase activity"/>
    <property type="evidence" value="ECO:0007669"/>
    <property type="project" value="InterPro"/>
</dbReference>
<comment type="pathway">
    <text evidence="2">Cell wall biogenesis; peptidoglycan biosynthesis.</text>
</comment>
<dbReference type="InterPro" id="IPR018109">
    <property type="entry name" value="Folylpolyglutamate_synth_CS"/>
</dbReference>
<dbReference type="InterPro" id="IPR005762">
    <property type="entry name" value="MurD"/>
</dbReference>
<proteinExistence type="inferred from homology"/>
<dbReference type="SUPFAM" id="SSF53244">
    <property type="entry name" value="MurD-like peptide ligases, peptide-binding domain"/>
    <property type="match status" value="1"/>
</dbReference>
<dbReference type="Gene3D" id="3.40.1190.10">
    <property type="entry name" value="Mur-like, catalytic domain"/>
    <property type="match status" value="1"/>
</dbReference>
<evidence type="ECO:0000256" key="6">
    <source>
        <dbReference type="ARBA" id="ARBA00022741"/>
    </source>
</evidence>
<keyword evidence="6" id="KW-0547">Nucleotide-binding</keyword>
<comment type="subcellular location">
    <subcellularLocation>
        <location evidence="1">Cytoplasm</location>
    </subcellularLocation>
</comment>
<feature type="domain" description="Mur ligase C-terminal" evidence="9">
    <location>
        <begin position="355"/>
        <end position="475"/>
    </location>
</feature>
<accession>A0AAP0NYU7</accession>
<evidence type="ECO:0000313" key="12">
    <source>
        <dbReference type="Proteomes" id="UP001417504"/>
    </source>
</evidence>
<dbReference type="HAMAP" id="MF_00639">
    <property type="entry name" value="MurD"/>
    <property type="match status" value="1"/>
</dbReference>
<feature type="domain" description="Mur ligase central" evidence="10">
    <location>
        <begin position="144"/>
        <end position="330"/>
    </location>
</feature>
<dbReference type="Gene3D" id="3.90.190.20">
    <property type="entry name" value="Mur ligase, C-terminal domain"/>
    <property type="match status" value="1"/>
</dbReference>
<dbReference type="PROSITE" id="PS01011">
    <property type="entry name" value="FOLYLPOLYGLU_SYNT_1"/>
    <property type="match status" value="1"/>
</dbReference>
<evidence type="ECO:0000256" key="2">
    <source>
        <dbReference type="ARBA" id="ARBA00004752"/>
    </source>
</evidence>
<sequence length="503" mass="54518">MFPISLSSTLGTLTLDSVPSLSPVRSCKEDLTGQTVAVVGLGISGRAAARLALIRGASVIAIDRNENLVPLEDDLDFGKYGNLKTILGSFDRKVLENADRVVVSPGVPFENHDLSLLWQSGAQVMSELDFAAEVLPKDIKLLAVTGTNGKSTVTTFVGQMLHYLGVKAFVGGNIGNPLSEAAIEYLASCASKPRFQVVVVEVSSYQMEIPTNFLTPSVAVVLNLTPDHLERHKTMQIYAMTKCRVFSRMNFGKLAILPIGNQHLVEAFKGYKDKCNVAWIGDLPGVQMDVEAKVGYLRSPTGGDVFKLQLRKMKTLGSHNYNNAAIAAFAVLGLDVGVSADSINSIIPFLSAPPHRMQIVHREADGLMWIDDSKATNVAAAYTGIMCLHEQKAVVLLGGIAKVLHADGSNDFEQLVEPLKHHRCVITFGFSGHMIQRTLHRSGLEIPCIKATNLHDAVACARNIARQGDAILLSPGCASFDEFRNFQHRGEVFQEMALANVKL</sequence>
<dbReference type="Pfam" id="PF02875">
    <property type="entry name" value="Mur_ligase_C"/>
    <property type="match status" value="1"/>
</dbReference>
<dbReference type="InterPro" id="IPR036615">
    <property type="entry name" value="Mur_ligase_C_dom_sf"/>
</dbReference>
<keyword evidence="12" id="KW-1185">Reference proteome</keyword>
<reference evidence="11 12" key="1">
    <citation type="submission" date="2024-01" db="EMBL/GenBank/DDBJ databases">
        <title>Genome assemblies of Stephania.</title>
        <authorList>
            <person name="Yang L."/>
        </authorList>
    </citation>
    <scope>NUCLEOTIDE SEQUENCE [LARGE SCALE GENOMIC DNA]</scope>
    <source>
        <strain evidence="11">QJT</strain>
        <tissue evidence="11">Leaf</tissue>
    </source>
</reference>